<keyword evidence="1" id="KW-0812">Transmembrane</keyword>
<keyword evidence="1" id="KW-1133">Transmembrane helix</keyword>
<proteinExistence type="predicted"/>
<feature type="transmembrane region" description="Helical" evidence="1">
    <location>
        <begin position="20"/>
        <end position="44"/>
    </location>
</feature>
<dbReference type="EMBL" id="JAESND010000001">
    <property type="protein sequence ID" value="MBM3114570.1"/>
    <property type="molecule type" value="Genomic_DNA"/>
</dbReference>
<comment type="caution">
    <text evidence="2">The sequence shown here is derived from an EMBL/GenBank/DDBJ whole genome shotgun (WGS) entry which is preliminary data.</text>
</comment>
<gene>
    <name evidence="2" type="ORF">JMJ54_01900</name>
</gene>
<evidence type="ECO:0000313" key="3">
    <source>
        <dbReference type="Proteomes" id="UP000809431"/>
    </source>
</evidence>
<evidence type="ECO:0000256" key="1">
    <source>
        <dbReference type="SAM" id="Phobius"/>
    </source>
</evidence>
<dbReference type="RefSeq" id="WP_203536254.1">
    <property type="nucleotide sequence ID" value="NZ_JAESND010000001.1"/>
</dbReference>
<evidence type="ECO:0000313" key="2">
    <source>
        <dbReference type="EMBL" id="MBM3114570.1"/>
    </source>
</evidence>
<organism evidence="2 3">
    <name type="scientific">Jeongeupia naejangsanensis</name>
    <dbReference type="NCBI Taxonomy" id="613195"/>
    <lineage>
        <taxon>Bacteria</taxon>
        <taxon>Pseudomonadati</taxon>
        <taxon>Pseudomonadota</taxon>
        <taxon>Betaproteobacteria</taxon>
        <taxon>Neisseriales</taxon>
        <taxon>Chitinibacteraceae</taxon>
        <taxon>Jeongeupia</taxon>
    </lineage>
</organism>
<keyword evidence="3" id="KW-1185">Reference proteome</keyword>
<keyword evidence="1" id="KW-0472">Membrane</keyword>
<accession>A0ABS2BG31</accession>
<sequence>MQSIRTYGHAIQQLPTPRNATIYALMVGNGLVVALMNPIFAAGYRIYSSVDTRFYVLKHVETSRGSDGDPMRAAA</sequence>
<name>A0ABS2BG31_9NEIS</name>
<dbReference type="Proteomes" id="UP000809431">
    <property type="component" value="Unassembled WGS sequence"/>
</dbReference>
<protein>
    <submittedName>
        <fullName evidence="2">Uncharacterized protein</fullName>
    </submittedName>
</protein>
<reference evidence="2 3" key="1">
    <citation type="submission" date="2021-01" db="EMBL/GenBank/DDBJ databases">
        <title>Draft Genome Sequence and Polyhydroxyalkanoate Biosynthetic Potential of Jeongeupia naejangsanensis Type Strain DSM 24253.</title>
        <authorList>
            <person name="Turrini P."/>
            <person name="Artuso I."/>
            <person name="Lugli G.A."/>
            <person name="Frangipani E."/>
            <person name="Ventura M."/>
            <person name="Visca P."/>
        </authorList>
    </citation>
    <scope>NUCLEOTIDE SEQUENCE [LARGE SCALE GENOMIC DNA]</scope>
    <source>
        <strain evidence="2 3">DSM 24253</strain>
    </source>
</reference>